<dbReference type="AlphaFoldDB" id="A0A839EQL0"/>
<protein>
    <submittedName>
        <fullName evidence="1">Uncharacterized protein</fullName>
    </submittedName>
</protein>
<evidence type="ECO:0000313" key="2">
    <source>
        <dbReference type="Proteomes" id="UP000549052"/>
    </source>
</evidence>
<organism evidence="1 2">
    <name type="scientific">Phyllobacterium myrsinacearum</name>
    <dbReference type="NCBI Taxonomy" id="28101"/>
    <lineage>
        <taxon>Bacteria</taxon>
        <taxon>Pseudomonadati</taxon>
        <taxon>Pseudomonadota</taxon>
        <taxon>Alphaproteobacteria</taxon>
        <taxon>Hyphomicrobiales</taxon>
        <taxon>Phyllobacteriaceae</taxon>
        <taxon>Phyllobacterium</taxon>
    </lineage>
</organism>
<gene>
    <name evidence="1" type="ORF">FHW16_004924</name>
</gene>
<dbReference type="EMBL" id="JACGXN010000012">
    <property type="protein sequence ID" value="MBA8881189.1"/>
    <property type="molecule type" value="Genomic_DNA"/>
</dbReference>
<dbReference type="Proteomes" id="UP000549052">
    <property type="component" value="Unassembled WGS sequence"/>
</dbReference>
<reference evidence="1 2" key="1">
    <citation type="submission" date="2020-07" db="EMBL/GenBank/DDBJ databases">
        <title>Genomic Encyclopedia of Type Strains, Phase IV (KMG-V): Genome sequencing to study the core and pangenomes of soil and plant-associated prokaryotes.</title>
        <authorList>
            <person name="Whitman W."/>
        </authorList>
    </citation>
    <scope>NUCLEOTIDE SEQUENCE [LARGE SCALE GENOMIC DNA]</scope>
    <source>
        <strain evidence="1 2">AN3</strain>
    </source>
</reference>
<sequence>MHEMTSDMELTPPRLRFSILAEKKKMVAFSQLALGERGGTACFLSYI</sequence>
<dbReference type="RefSeq" id="WP_182551797.1">
    <property type="nucleotide sequence ID" value="NZ_JACGXN010000012.1"/>
</dbReference>
<name>A0A839EQL0_9HYPH</name>
<proteinExistence type="predicted"/>
<accession>A0A839EQL0</accession>
<keyword evidence="2" id="KW-1185">Reference proteome</keyword>
<comment type="caution">
    <text evidence="1">The sequence shown here is derived from an EMBL/GenBank/DDBJ whole genome shotgun (WGS) entry which is preliminary data.</text>
</comment>
<evidence type="ECO:0000313" key="1">
    <source>
        <dbReference type="EMBL" id="MBA8881189.1"/>
    </source>
</evidence>